<gene>
    <name evidence="2" type="ORF">BGW36DRAFT_430671</name>
</gene>
<dbReference type="EMBL" id="JAJTJA010000010">
    <property type="protein sequence ID" value="KAH8692929.1"/>
    <property type="molecule type" value="Genomic_DNA"/>
</dbReference>
<protein>
    <submittedName>
        <fullName evidence="2">Uncharacterized protein</fullName>
    </submittedName>
</protein>
<feature type="transmembrane region" description="Helical" evidence="1">
    <location>
        <begin position="6"/>
        <end position="33"/>
    </location>
</feature>
<name>A0AAD4KJ98_9EURO</name>
<evidence type="ECO:0000313" key="3">
    <source>
        <dbReference type="Proteomes" id="UP001201262"/>
    </source>
</evidence>
<keyword evidence="1" id="KW-0812">Transmembrane</keyword>
<sequence>MDPTVIISSFLILFFFEFNINLFGGIGVANILTIPELIDHTSRAISGATMISGLNEIVGQIREAQAAATYLLSSDYEFSDSFQEQQEKQHDNITNDNITVSGEVPSVSEDPFTSGSYSSRNMDEFLENSTATLNSSVIASRYEVPRSRTLEEIALYVWATICALTFPVIIVVLKNVIKLSNQMSELILNDINHHTTSQMRDVHRSLTRQIQGLDMHHIRERIDRLSREVRNYLDETMQSLRPLSALSGKLETIRRSIREKTDTGNYEDQNILDEKLQAIENGNQSIIHQIQEQTAFYDELLKGISRLEEKLKLSVKSPGPPTDDPK</sequence>
<evidence type="ECO:0000313" key="2">
    <source>
        <dbReference type="EMBL" id="KAH8692929.1"/>
    </source>
</evidence>
<proteinExistence type="predicted"/>
<dbReference type="RefSeq" id="XP_046068802.1">
    <property type="nucleotide sequence ID" value="XM_046220875.1"/>
</dbReference>
<dbReference type="AlphaFoldDB" id="A0AAD4KJ98"/>
<evidence type="ECO:0000256" key="1">
    <source>
        <dbReference type="SAM" id="Phobius"/>
    </source>
</evidence>
<reference evidence="2" key="1">
    <citation type="submission" date="2021-12" db="EMBL/GenBank/DDBJ databases">
        <title>Convergent genome expansion in fungi linked to evolution of root-endophyte symbiosis.</title>
        <authorList>
            <consortium name="DOE Joint Genome Institute"/>
            <person name="Ke Y.-H."/>
            <person name="Bonito G."/>
            <person name="Liao H.-L."/>
            <person name="Looney B."/>
            <person name="Rojas-Flechas A."/>
            <person name="Nash J."/>
            <person name="Hameed K."/>
            <person name="Schadt C."/>
            <person name="Martin F."/>
            <person name="Crous P.W."/>
            <person name="Miettinen O."/>
            <person name="Magnuson J.K."/>
            <person name="Labbe J."/>
            <person name="Jacobson D."/>
            <person name="Doktycz M.J."/>
            <person name="Veneault-Fourrey C."/>
            <person name="Kuo A."/>
            <person name="Mondo S."/>
            <person name="Calhoun S."/>
            <person name="Riley R."/>
            <person name="Ohm R."/>
            <person name="LaButti K."/>
            <person name="Andreopoulos B."/>
            <person name="Pangilinan J."/>
            <person name="Nolan M."/>
            <person name="Tritt A."/>
            <person name="Clum A."/>
            <person name="Lipzen A."/>
            <person name="Daum C."/>
            <person name="Barry K."/>
            <person name="Grigoriev I.V."/>
            <person name="Vilgalys R."/>
        </authorList>
    </citation>
    <scope>NUCLEOTIDE SEQUENCE</scope>
    <source>
        <strain evidence="2">PMI_201</strain>
    </source>
</reference>
<feature type="transmembrane region" description="Helical" evidence="1">
    <location>
        <begin position="153"/>
        <end position="173"/>
    </location>
</feature>
<dbReference type="Proteomes" id="UP001201262">
    <property type="component" value="Unassembled WGS sequence"/>
</dbReference>
<comment type="caution">
    <text evidence="2">The sequence shown here is derived from an EMBL/GenBank/DDBJ whole genome shotgun (WGS) entry which is preliminary data.</text>
</comment>
<keyword evidence="1" id="KW-0472">Membrane</keyword>
<keyword evidence="1" id="KW-1133">Transmembrane helix</keyword>
<accession>A0AAD4KJ98</accession>
<organism evidence="2 3">
    <name type="scientific">Talaromyces proteolyticus</name>
    <dbReference type="NCBI Taxonomy" id="1131652"/>
    <lineage>
        <taxon>Eukaryota</taxon>
        <taxon>Fungi</taxon>
        <taxon>Dikarya</taxon>
        <taxon>Ascomycota</taxon>
        <taxon>Pezizomycotina</taxon>
        <taxon>Eurotiomycetes</taxon>
        <taxon>Eurotiomycetidae</taxon>
        <taxon>Eurotiales</taxon>
        <taxon>Trichocomaceae</taxon>
        <taxon>Talaromyces</taxon>
        <taxon>Talaromyces sect. Bacilispori</taxon>
    </lineage>
</organism>
<dbReference type="GeneID" id="70251162"/>
<keyword evidence="3" id="KW-1185">Reference proteome</keyword>